<dbReference type="GO" id="GO:0046872">
    <property type="term" value="F:metal ion binding"/>
    <property type="evidence" value="ECO:0007669"/>
    <property type="project" value="UniProtKB-KW"/>
</dbReference>
<keyword evidence="1" id="KW-0479">Metal-binding</keyword>
<dbReference type="CDD" id="cd02208">
    <property type="entry name" value="cupin_RmlC-like"/>
    <property type="match status" value="1"/>
</dbReference>
<keyword evidence="4" id="KW-1185">Reference proteome</keyword>
<proteinExistence type="predicted"/>
<dbReference type="InterPro" id="IPR051610">
    <property type="entry name" value="GPI/OXD"/>
</dbReference>
<evidence type="ECO:0000256" key="1">
    <source>
        <dbReference type="ARBA" id="ARBA00022723"/>
    </source>
</evidence>
<gene>
    <name evidence="3" type="ORF">DCMF_12305</name>
</gene>
<sequence>MNFVTNVSVLNSNIVGSSSIAKLLNAAQIDGMTVGITELAPGDELPWSIHGCVEIFYVLSGLAEVFISNQQYPISSGDFVVIPTGHRHMVKNVELETLKMLFIKPPEEQNN</sequence>
<dbReference type="KEGG" id="fwa:DCMF_12305"/>
<evidence type="ECO:0000313" key="4">
    <source>
        <dbReference type="Proteomes" id="UP000323521"/>
    </source>
</evidence>
<dbReference type="Gene3D" id="2.60.120.10">
    <property type="entry name" value="Jelly Rolls"/>
    <property type="match status" value="1"/>
</dbReference>
<dbReference type="EMBL" id="CP017634">
    <property type="protein sequence ID" value="ATW25455.1"/>
    <property type="molecule type" value="Genomic_DNA"/>
</dbReference>
<dbReference type="InterPro" id="IPR014710">
    <property type="entry name" value="RmlC-like_jellyroll"/>
</dbReference>
<evidence type="ECO:0000259" key="2">
    <source>
        <dbReference type="Pfam" id="PF07883"/>
    </source>
</evidence>
<dbReference type="PANTHER" id="PTHR35848:SF6">
    <property type="entry name" value="CUPIN TYPE-2 DOMAIN-CONTAINING PROTEIN"/>
    <property type="match status" value="1"/>
</dbReference>
<reference evidence="3 4" key="1">
    <citation type="submission" date="2016-10" db="EMBL/GenBank/DDBJ databases">
        <title>Complete Genome Sequence of Peptococcaceae strain DCMF.</title>
        <authorList>
            <person name="Edwards R.J."/>
            <person name="Holland S.I."/>
            <person name="Deshpande N.P."/>
            <person name="Wong Y.K."/>
            <person name="Ertan H."/>
            <person name="Manefield M."/>
            <person name="Russell T.L."/>
            <person name="Lee M.J."/>
        </authorList>
    </citation>
    <scope>NUCLEOTIDE SEQUENCE [LARGE SCALE GENOMIC DNA]</scope>
    <source>
        <strain evidence="3 4">DCMF</strain>
    </source>
</reference>
<dbReference type="Pfam" id="PF07883">
    <property type="entry name" value="Cupin_2"/>
    <property type="match status" value="1"/>
</dbReference>
<organism evidence="3 4">
    <name type="scientific">Formimonas warabiya</name>
    <dbReference type="NCBI Taxonomy" id="1761012"/>
    <lineage>
        <taxon>Bacteria</taxon>
        <taxon>Bacillati</taxon>
        <taxon>Bacillota</taxon>
        <taxon>Clostridia</taxon>
        <taxon>Eubacteriales</taxon>
        <taxon>Peptococcaceae</taxon>
        <taxon>Candidatus Formimonas</taxon>
    </lineage>
</organism>
<dbReference type="AlphaFoldDB" id="A0A3G1KTH1"/>
<evidence type="ECO:0000313" key="3">
    <source>
        <dbReference type="EMBL" id="ATW25455.1"/>
    </source>
</evidence>
<feature type="domain" description="Cupin type-2" evidence="2">
    <location>
        <begin position="36"/>
        <end position="103"/>
    </location>
</feature>
<accession>A0A3G1KTH1</accession>
<name>A0A3G1KTH1_FORW1</name>
<dbReference type="InterPro" id="IPR013096">
    <property type="entry name" value="Cupin_2"/>
</dbReference>
<dbReference type="InterPro" id="IPR011051">
    <property type="entry name" value="RmlC_Cupin_sf"/>
</dbReference>
<dbReference type="SUPFAM" id="SSF51182">
    <property type="entry name" value="RmlC-like cupins"/>
    <property type="match status" value="1"/>
</dbReference>
<dbReference type="Proteomes" id="UP000323521">
    <property type="component" value="Chromosome"/>
</dbReference>
<dbReference type="RefSeq" id="WP_214659305.1">
    <property type="nucleotide sequence ID" value="NZ_CP017634.1"/>
</dbReference>
<dbReference type="PANTHER" id="PTHR35848">
    <property type="entry name" value="OXALATE-BINDING PROTEIN"/>
    <property type="match status" value="1"/>
</dbReference>
<protein>
    <recommendedName>
        <fullName evidence="2">Cupin type-2 domain-containing protein</fullName>
    </recommendedName>
</protein>